<comment type="similarity">
    <text evidence="3">Belongs to the organic radical-activating enzymes family.</text>
</comment>
<evidence type="ECO:0000256" key="9">
    <source>
        <dbReference type="ARBA" id="ARBA00023004"/>
    </source>
</evidence>
<protein>
    <recommendedName>
        <fullName evidence="4">Anaerobic ribonucleoside-triphosphate reductase-activating protein</fullName>
    </recommendedName>
    <alternativeName>
        <fullName evidence="11">Class III anaerobic ribonucleotide reductase small component</fullName>
    </alternativeName>
</protein>
<dbReference type="SFLD" id="SFLDS00029">
    <property type="entry name" value="Radical_SAM"/>
    <property type="match status" value="1"/>
</dbReference>
<dbReference type="NCBIfam" id="TIGR02491">
    <property type="entry name" value="NrdG"/>
    <property type="match status" value="1"/>
</dbReference>
<dbReference type="Gene3D" id="3.20.20.70">
    <property type="entry name" value="Aldolase class I"/>
    <property type="match status" value="1"/>
</dbReference>
<organism evidence="13 14">
    <name type="scientific">Aeromonas phage 4_4572</name>
    <dbReference type="NCBI Taxonomy" id="2588517"/>
    <lineage>
        <taxon>Viruses</taxon>
        <taxon>Duplodnaviria</taxon>
        <taxon>Heunggongvirae</taxon>
        <taxon>Uroviricota</taxon>
        <taxon>Caudoviricetes</taxon>
        <taxon>Grimontviridae</taxon>
        <taxon>Lahexavirus</taxon>
        <taxon>Lahexavirus lv44572</taxon>
    </lineage>
</organism>
<evidence type="ECO:0000256" key="10">
    <source>
        <dbReference type="ARBA" id="ARBA00023014"/>
    </source>
</evidence>
<evidence type="ECO:0000256" key="4">
    <source>
        <dbReference type="ARBA" id="ARBA00014281"/>
    </source>
</evidence>
<dbReference type="EMBL" id="MK813943">
    <property type="protein sequence ID" value="QEG09008.1"/>
    <property type="molecule type" value="Genomic_DNA"/>
</dbReference>
<evidence type="ECO:0000256" key="3">
    <source>
        <dbReference type="ARBA" id="ARBA00009777"/>
    </source>
</evidence>
<keyword evidence="5" id="KW-0004">4Fe-4S</keyword>
<dbReference type="InterPro" id="IPR058240">
    <property type="entry name" value="rSAM_sf"/>
</dbReference>
<comment type="function">
    <text evidence="2">Activation of anaerobic ribonucleoside-triphosphate reductase under anaerobic conditions by generation of an organic free radical, using S-adenosylmethionine and reduced flavodoxin as cosubstrates to produce 5'-deoxy-adenosine.</text>
</comment>
<comment type="catalytic activity">
    <reaction evidence="12">
        <text>glycyl-[protein] + reduced [flavodoxin] + S-adenosyl-L-methionine = glycin-2-yl radical-[protein] + semiquinone [flavodoxin] + 5'-deoxyadenosine + L-methionine + H(+)</text>
        <dbReference type="Rhea" id="RHEA:61976"/>
        <dbReference type="Rhea" id="RHEA-COMP:10622"/>
        <dbReference type="Rhea" id="RHEA-COMP:14480"/>
        <dbReference type="Rhea" id="RHEA-COMP:15993"/>
        <dbReference type="Rhea" id="RHEA-COMP:15994"/>
        <dbReference type="ChEBI" id="CHEBI:15378"/>
        <dbReference type="ChEBI" id="CHEBI:17319"/>
        <dbReference type="ChEBI" id="CHEBI:29947"/>
        <dbReference type="ChEBI" id="CHEBI:32722"/>
        <dbReference type="ChEBI" id="CHEBI:57618"/>
        <dbReference type="ChEBI" id="CHEBI:57844"/>
        <dbReference type="ChEBI" id="CHEBI:59789"/>
        <dbReference type="ChEBI" id="CHEBI:140311"/>
    </reaction>
</comment>
<dbReference type="PANTHER" id="PTHR30352">
    <property type="entry name" value="PYRUVATE FORMATE-LYASE-ACTIVATING ENZYME"/>
    <property type="match status" value="1"/>
</dbReference>
<dbReference type="GO" id="GO:0043365">
    <property type="term" value="F:[formate-C-acetyltransferase]-activating enzyme activity"/>
    <property type="evidence" value="ECO:0007669"/>
    <property type="project" value="InterPro"/>
</dbReference>
<dbReference type="GO" id="GO:0046872">
    <property type="term" value="F:metal ion binding"/>
    <property type="evidence" value="ECO:0007669"/>
    <property type="project" value="UniProtKB-KW"/>
</dbReference>
<evidence type="ECO:0000256" key="12">
    <source>
        <dbReference type="ARBA" id="ARBA00047365"/>
    </source>
</evidence>
<dbReference type="PROSITE" id="PS01087">
    <property type="entry name" value="RADICAL_ACTIVATING"/>
    <property type="match status" value="1"/>
</dbReference>
<dbReference type="SFLD" id="SFLDG01066">
    <property type="entry name" value="organic_radical-activating_enz"/>
    <property type="match status" value="1"/>
</dbReference>
<keyword evidence="10" id="KW-0411">Iron-sulfur</keyword>
<keyword evidence="9" id="KW-0408">Iron</keyword>
<evidence type="ECO:0000256" key="7">
    <source>
        <dbReference type="ARBA" id="ARBA00022723"/>
    </source>
</evidence>
<dbReference type="Proteomes" id="UP000323023">
    <property type="component" value="Segment"/>
</dbReference>
<dbReference type="InterPro" id="IPR001989">
    <property type="entry name" value="Radical_activat_CS"/>
</dbReference>
<evidence type="ECO:0000256" key="8">
    <source>
        <dbReference type="ARBA" id="ARBA00023002"/>
    </source>
</evidence>
<dbReference type="SUPFAM" id="SSF102114">
    <property type="entry name" value="Radical SAM enzymes"/>
    <property type="match status" value="1"/>
</dbReference>
<gene>
    <name evidence="13" type="primary">44572_010</name>
</gene>
<evidence type="ECO:0000256" key="2">
    <source>
        <dbReference type="ARBA" id="ARBA00003852"/>
    </source>
</evidence>
<keyword evidence="14" id="KW-1185">Reference proteome</keyword>
<evidence type="ECO:0000256" key="1">
    <source>
        <dbReference type="ARBA" id="ARBA00001966"/>
    </source>
</evidence>
<proteinExistence type="inferred from homology"/>
<dbReference type="GO" id="GO:0004748">
    <property type="term" value="F:ribonucleoside-diphosphate reductase activity, thioredoxin disulfide as acceptor"/>
    <property type="evidence" value="ECO:0007669"/>
    <property type="project" value="TreeGrafter"/>
</dbReference>
<evidence type="ECO:0000256" key="11">
    <source>
        <dbReference type="ARBA" id="ARBA00033436"/>
    </source>
</evidence>
<evidence type="ECO:0000313" key="14">
    <source>
        <dbReference type="Proteomes" id="UP000323023"/>
    </source>
</evidence>
<dbReference type="PANTHER" id="PTHR30352:SF2">
    <property type="entry name" value="ANAEROBIC RIBONUCLEOSIDE-TRIPHOSPHATE REDUCTASE-ACTIVATING PROTEIN"/>
    <property type="match status" value="1"/>
</dbReference>
<dbReference type="SFLD" id="SFLDG01063">
    <property type="entry name" value="activating_enzymes__group_1"/>
    <property type="match status" value="1"/>
</dbReference>
<dbReference type="Pfam" id="PF13353">
    <property type="entry name" value="Fer4_12"/>
    <property type="match status" value="1"/>
</dbReference>
<evidence type="ECO:0000256" key="6">
    <source>
        <dbReference type="ARBA" id="ARBA00022691"/>
    </source>
</evidence>
<dbReference type="GeneID" id="55617403"/>
<dbReference type="SFLD" id="SFLDF00299">
    <property type="entry name" value="anaerobic_ribonucleoside-triph"/>
    <property type="match status" value="1"/>
</dbReference>
<keyword evidence="6" id="KW-0949">S-adenosyl-L-methionine</keyword>
<dbReference type="PIRSF" id="PIRSF000368">
    <property type="entry name" value="NrdG"/>
    <property type="match status" value="1"/>
</dbReference>
<keyword evidence="7" id="KW-0479">Metal-binding</keyword>
<dbReference type="RefSeq" id="YP_009847030.1">
    <property type="nucleotide sequence ID" value="NC_048773.1"/>
</dbReference>
<comment type="cofactor">
    <cofactor evidence="1">
        <name>[4Fe-4S] cluster</name>
        <dbReference type="ChEBI" id="CHEBI:49883"/>
    </cofactor>
</comment>
<dbReference type="KEGG" id="vg:55617403"/>
<evidence type="ECO:0000256" key="5">
    <source>
        <dbReference type="ARBA" id="ARBA00022485"/>
    </source>
</evidence>
<accession>A0A5B9N4K6</accession>
<dbReference type="CDD" id="cd01335">
    <property type="entry name" value="Radical_SAM"/>
    <property type="match status" value="1"/>
</dbReference>
<name>A0A5B9N4K6_9CAUD</name>
<dbReference type="GO" id="GO:0051539">
    <property type="term" value="F:4 iron, 4 sulfur cluster binding"/>
    <property type="evidence" value="ECO:0007669"/>
    <property type="project" value="UniProtKB-KW"/>
</dbReference>
<reference evidence="13 14" key="1">
    <citation type="submission" date="2019-04" db="EMBL/GenBank/DDBJ databases">
        <title>Nine Novel Phages from a Plateau Lake in Southwest China Provide Insights into Aeromonas Phage Diversity.</title>
        <authorList>
            <person name="Xiao W."/>
            <person name="Bai M."/>
            <person name="Wang Y."/>
            <person name="Cui X."/>
        </authorList>
    </citation>
    <scope>NUCLEOTIDE SEQUENCE [LARGE SCALE GENOMIC DNA]</scope>
</reference>
<sequence length="163" mass="18752">MRYSALYKNDVVNGEGVRVTLFVSGCDHQCRGCYNKSTWNPDNGNDFTIETIEEILESLKPDHISGLTLTGGDPLYTGNISEILRLTSLIRYAFGNTKNIWMWTGYTLDELNDFEDRNNYLRRRILQNVDVLIDGKFVEELKDPSLTWRGSSNQIIHRLTNKV</sequence>
<keyword evidence="8" id="KW-0560">Oxidoreductase</keyword>
<evidence type="ECO:0000313" key="13">
    <source>
        <dbReference type="EMBL" id="QEG09008.1"/>
    </source>
</evidence>
<dbReference type="InterPro" id="IPR012837">
    <property type="entry name" value="NrdG"/>
</dbReference>
<dbReference type="InterPro" id="IPR034457">
    <property type="entry name" value="Organic_radical-activating"/>
</dbReference>
<dbReference type="InterPro" id="IPR013785">
    <property type="entry name" value="Aldolase_TIM"/>
</dbReference>
<dbReference type="InterPro" id="IPR007197">
    <property type="entry name" value="rSAM"/>
</dbReference>